<dbReference type="PANTHER" id="PTHR34473:SF2">
    <property type="entry name" value="UPF0699 TRANSMEMBRANE PROTEIN YDBT"/>
    <property type="match status" value="1"/>
</dbReference>
<sequence length="162" mass="18512">MRTLPKETLDPKALTVWRIRGIISSLIFALIPLIYITIAAIGFLPIPPSWVIVIILLLIIFQAVSAIAFIPSLRLRYWRYEVTEHEIDLYRGIFIRTRTLIPMTRVQHVDTREGPLYRHYNLAAVVISTAATQHEIPALSSEIANELRDRISELALVVEDDV</sequence>
<evidence type="ECO:0000259" key="2">
    <source>
        <dbReference type="Pfam" id="PF03703"/>
    </source>
</evidence>
<evidence type="ECO:0000313" key="3">
    <source>
        <dbReference type="EMBL" id="PWA07600.1"/>
    </source>
</evidence>
<keyword evidence="1" id="KW-1133">Transmembrane helix</keyword>
<dbReference type="InterPro" id="IPR005182">
    <property type="entry name" value="YdbS-like_PH"/>
</dbReference>
<keyword evidence="4" id="KW-1185">Reference proteome</keyword>
<dbReference type="Pfam" id="PF03703">
    <property type="entry name" value="bPH_2"/>
    <property type="match status" value="1"/>
</dbReference>
<organism evidence="3 4">
    <name type="scientific">Pueribacillus theae</name>
    <dbReference type="NCBI Taxonomy" id="2171751"/>
    <lineage>
        <taxon>Bacteria</taxon>
        <taxon>Bacillati</taxon>
        <taxon>Bacillota</taxon>
        <taxon>Bacilli</taxon>
        <taxon>Bacillales</taxon>
        <taxon>Bacillaceae</taxon>
        <taxon>Pueribacillus</taxon>
    </lineage>
</organism>
<dbReference type="RefSeq" id="WP_116556010.1">
    <property type="nucleotide sequence ID" value="NZ_QCZG01000050.1"/>
</dbReference>
<feature type="transmembrane region" description="Helical" evidence="1">
    <location>
        <begin position="21"/>
        <end position="44"/>
    </location>
</feature>
<dbReference type="Proteomes" id="UP000245998">
    <property type="component" value="Unassembled WGS sequence"/>
</dbReference>
<feature type="domain" description="YdbS-like PH" evidence="2">
    <location>
        <begin position="76"/>
        <end position="151"/>
    </location>
</feature>
<accession>A0A2U1JQZ1</accession>
<evidence type="ECO:0000313" key="4">
    <source>
        <dbReference type="Proteomes" id="UP000245998"/>
    </source>
</evidence>
<dbReference type="PANTHER" id="PTHR34473">
    <property type="entry name" value="UPF0699 TRANSMEMBRANE PROTEIN YDBS"/>
    <property type="match status" value="1"/>
</dbReference>
<feature type="transmembrane region" description="Helical" evidence="1">
    <location>
        <begin position="50"/>
        <end position="70"/>
    </location>
</feature>
<keyword evidence="1" id="KW-0812">Transmembrane</keyword>
<reference evidence="3 4" key="1">
    <citation type="submission" date="2018-04" db="EMBL/GenBank/DDBJ databases">
        <title>Camelliibacillus theae gen. nov., sp. nov., isolated from Pu'er tea.</title>
        <authorList>
            <person name="Niu L."/>
        </authorList>
    </citation>
    <scope>NUCLEOTIDE SEQUENCE [LARGE SCALE GENOMIC DNA]</scope>
    <source>
        <strain evidence="3 4">T8</strain>
    </source>
</reference>
<keyword evidence="1" id="KW-0472">Membrane</keyword>
<comment type="caution">
    <text evidence="3">The sequence shown here is derived from an EMBL/GenBank/DDBJ whole genome shotgun (WGS) entry which is preliminary data.</text>
</comment>
<dbReference type="EMBL" id="QCZG01000050">
    <property type="protein sequence ID" value="PWA07600.1"/>
    <property type="molecule type" value="Genomic_DNA"/>
</dbReference>
<dbReference type="AlphaFoldDB" id="A0A2U1JQZ1"/>
<gene>
    <name evidence="3" type="ORF">DCC39_16545</name>
</gene>
<dbReference type="OrthoDB" id="1750577at2"/>
<proteinExistence type="predicted"/>
<protein>
    <recommendedName>
        <fullName evidence="2">YdbS-like PH domain-containing protein</fullName>
    </recommendedName>
</protein>
<evidence type="ECO:0000256" key="1">
    <source>
        <dbReference type="SAM" id="Phobius"/>
    </source>
</evidence>
<name>A0A2U1JQZ1_9BACI</name>